<dbReference type="GO" id="GO:0008703">
    <property type="term" value="F:5-amino-6-(5-phosphoribosylamino)uracil reductase activity"/>
    <property type="evidence" value="ECO:0007669"/>
    <property type="project" value="InterPro"/>
</dbReference>
<dbReference type="Gene3D" id="3.40.430.10">
    <property type="entry name" value="Dihydrofolate Reductase, subunit A"/>
    <property type="match status" value="1"/>
</dbReference>
<gene>
    <name evidence="2" type="ORF">DMH04_22060</name>
</gene>
<accession>A0A428Z844</accession>
<evidence type="ECO:0000259" key="1">
    <source>
        <dbReference type="Pfam" id="PF01872"/>
    </source>
</evidence>
<evidence type="ECO:0000313" key="2">
    <source>
        <dbReference type="EMBL" id="RSM83964.1"/>
    </source>
</evidence>
<dbReference type="Pfam" id="PF01872">
    <property type="entry name" value="RibD_C"/>
    <property type="match status" value="1"/>
</dbReference>
<organism evidence="2 3">
    <name type="scientific">Kibdelosporangium aridum</name>
    <dbReference type="NCBI Taxonomy" id="2030"/>
    <lineage>
        <taxon>Bacteria</taxon>
        <taxon>Bacillati</taxon>
        <taxon>Actinomycetota</taxon>
        <taxon>Actinomycetes</taxon>
        <taxon>Pseudonocardiales</taxon>
        <taxon>Pseudonocardiaceae</taxon>
        <taxon>Kibdelosporangium</taxon>
    </lineage>
</organism>
<dbReference type="AlphaFoldDB" id="A0A428Z844"/>
<dbReference type="GO" id="GO:0009231">
    <property type="term" value="P:riboflavin biosynthetic process"/>
    <property type="evidence" value="ECO:0007669"/>
    <property type="project" value="InterPro"/>
</dbReference>
<dbReference type="InterPro" id="IPR024072">
    <property type="entry name" value="DHFR-like_dom_sf"/>
</dbReference>
<proteinExistence type="predicted"/>
<name>A0A428Z844_KIBAR</name>
<feature type="domain" description="Bacterial bifunctional deaminase-reductase C-terminal" evidence="1">
    <location>
        <begin position="70"/>
        <end position="219"/>
    </location>
</feature>
<protein>
    <submittedName>
        <fullName evidence="2">Deaminase</fullName>
    </submittedName>
</protein>
<dbReference type="OrthoDB" id="2313602at2"/>
<dbReference type="Proteomes" id="UP000287547">
    <property type="component" value="Unassembled WGS sequence"/>
</dbReference>
<evidence type="ECO:0000313" key="3">
    <source>
        <dbReference type="Proteomes" id="UP000287547"/>
    </source>
</evidence>
<reference evidence="2 3" key="1">
    <citation type="submission" date="2018-05" db="EMBL/GenBank/DDBJ databases">
        <title>Evolution of GPA BGCs.</title>
        <authorList>
            <person name="Waglechner N."/>
            <person name="Wright G.D."/>
        </authorList>
    </citation>
    <scope>NUCLEOTIDE SEQUENCE [LARGE SCALE GENOMIC DNA]</scope>
    <source>
        <strain evidence="2 3">A82846</strain>
    </source>
</reference>
<dbReference type="InterPro" id="IPR002734">
    <property type="entry name" value="RibDG_C"/>
</dbReference>
<comment type="caution">
    <text evidence="2">The sequence shown here is derived from an EMBL/GenBank/DDBJ whole genome shotgun (WGS) entry which is preliminary data.</text>
</comment>
<dbReference type="SUPFAM" id="SSF53597">
    <property type="entry name" value="Dihydrofolate reductase-like"/>
    <property type="match status" value="1"/>
</dbReference>
<dbReference type="EMBL" id="QHKI01000018">
    <property type="protein sequence ID" value="RSM83964.1"/>
    <property type="molecule type" value="Genomic_DNA"/>
</dbReference>
<sequence>MADRRLGVVQRLRGSCDRAVGGDRRQNSQSHDVEHLSTLSLSFRGNWHWTHTGRWSRLVIDGKDSDMTGKVIWHMTMSIDGFISDADDGFDWMLGYGGPEELGNEVIQTTGAFMCGGRIIDDTKPYGGAWQGPIFVLTHKDPALAPESLTFLAGDIRDCVATGLNAANGKNLVVTGGSVPRQAMEAGLVDEIVLHVVPVLLGSGVRFFDSPDSPVVKLDVITANAGKFGAEFRFRVVK</sequence>